<name>A0ABQ4BQ33_9ACTN</name>
<evidence type="ECO:0000256" key="3">
    <source>
        <dbReference type="ARBA" id="ARBA00022692"/>
    </source>
</evidence>
<feature type="transmembrane region" description="Helical" evidence="8">
    <location>
        <begin position="71"/>
        <end position="94"/>
    </location>
</feature>
<evidence type="ECO:0000259" key="9">
    <source>
        <dbReference type="Pfam" id="PF00999"/>
    </source>
</evidence>
<keyword evidence="4 8" id="KW-1133">Transmembrane helix</keyword>
<gene>
    <name evidence="10" type="ORF">Apa02nite_084480</name>
</gene>
<dbReference type="Gene3D" id="1.20.1530.20">
    <property type="match status" value="1"/>
</dbReference>
<feature type="transmembrane region" description="Helical" evidence="8">
    <location>
        <begin position="132"/>
        <end position="153"/>
    </location>
</feature>
<feature type="transmembrane region" description="Helical" evidence="8">
    <location>
        <begin position="448"/>
        <end position="467"/>
    </location>
</feature>
<evidence type="ECO:0000256" key="7">
    <source>
        <dbReference type="SAM" id="MobiDB-lite"/>
    </source>
</evidence>
<feature type="transmembrane region" description="Helical" evidence="8">
    <location>
        <begin position="28"/>
        <end position="51"/>
    </location>
</feature>
<feature type="transmembrane region" description="Helical" evidence="8">
    <location>
        <begin position="324"/>
        <end position="340"/>
    </location>
</feature>
<keyword evidence="3 8" id="KW-0812">Transmembrane</keyword>
<dbReference type="Pfam" id="PF00999">
    <property type="entry name" value="Na_H_Exchanger"/>
    <property type="match status" value="1"/>
</dbReference>
<dbReference type="PANTHER" id="PTHR32468:SF0">
    <property type="entry name" value="K(+)_H(+) ANTIPORTER 1"/>
    <property type="match status" value="1"/>
</dbReference>
<feature type="transmembrane region" description="Helical" evidence="8">
    <location>
        <begin position="265"/>
        <end position="285"/>
    </location>
</feature>
<feature type="transmembrane region" description="Helical" evidence="8">
    <location>
        <begin position="101"/>
        <end position="120"/>
    </location>
</feature>
<reference evidence="10 11" key="1">
    <citation type="submission" date="2021-01" db="EMBL/GenBank/DDBJ databases">
        <title>Whole genome shotgun sequence of Actinoplanes palleronii NBRC 14916.</title>
        <authorList>
            <person name="Komaki H."/>
            <person name="Tamura T."/>
        </authorList>
    </citation>
    <scope>NUCLEOTIDE SEQUENCE [LARGE SCALE GENOMIC DNA]</scope>
    <source>
        <strain evidence="10 11">NBRC 14916</strain>
    </source>
</reference>
<keyword evidence="6 8" id="KW-0472">Membrane</keyword>
<keyword evidence="5" id="KW-0406">Ion transport</keyword>
<evidence type="ECO:0000313" key="10">
    <source>
        <dbReference type="EMBL" id="GIE72340.1"/>
    </source>
</evidence>
<feature type="transmembrane region" description="Helical" evidence="8">
    <location>
        <begin position="235"/>
        <end position="259"/>
    </location>
</feature>
<proteinExistence type="predicted"/>
<evidence type="ECO:0000256" key="5">
    <source>
        <dbReference type="ARBA" id="ARBA00023065"/>
    </source>
</evidence>
<accession>A0ABQ4BQ33</accession>
<protein>
    <recommendedName>
        <fullName evidence="9">Cation/H+ exchanger transmembrane domain-containing protein</fullName>
    </recommendedName>
</protein>
<evidence type="ECO:0000256" key="2">
    <source>
        <dbReference type="ARBA" id="ARBA00022448"/>
    </source>
</evidence>
<feature type="region of interest" description="Disordered" evidence="7">
    <location>
        <begin position="478"/>
        <end position="500"/>
    </location>
</feature>
<dbReference type="InterPro" id="IPR006153">
    <property type="entry name" value="Cation/H_exchanger_TM"/>
</dbReference>
<evidence type="ECO:0000256" key="6">
    <source>
        <dbReference type="ARBA" id="ARBA00023136"/>
    </source>
</evidence>
<sequence length="500" mass="51822">MTQTLPPTREAGEPAAEPARLVTSPKRILLVSILVSVVPAVIVGLLVWRGGISDTAGGRAPAAATHAAIPIYLRLFLAVLLIGGLAHAGGWLAARLRQPRVVGEIVAGLLLGPSVLGRFLPEVSTALFPADIRADLNVLAQIALILFMFSVGAEMDLRMMRRQGAAIGMISQATMIAPFLLGLLLVPTLYPDFAGEGVGMVPFAIFMGTAISITAFPVLARIVQDSGLSGTRLGNLAMICAGINDVMAWCALAVVIAVIQAGSALGALVALPLAIAVSAFALLVLKPLLQRAADRLDAVKASLAVRIVAVLCLVFALAGLTDQIGVHAIFGAFLAGLILPRKSRFLAAVPERLSTLNRALLLPVFFASIGLQVDVVSAIGHTSVLLAGLLILVVAVGGKLLSAAFCARAGGMPWRESLGLGVLLNARGITEIVVLRTGMDIGVINTKAFTVMVVMALTTTIMAAPLLRLLRISRPAGPPEAIEPDGGDDSPATIKEKVSL</sequence>
<dbReference type="Proteomes" id="UP000624709">
    <property type="component" value="Unassembled WGS sequence"/>
</dbReference>
<feature type="transmembrane region" description="Helical" evidence="8">
    <location>
        <begin position="165"/>
        <end position="186"/>
    </location>
</feature>
<dbReference type="RefSeq" id="WP_203830060.1">
    <property type="nucleotide sequence ID" value="NZ_BAAATY010000050.1"/>
</dbReference>
<evidence type="ECO:0000256" key="4">
    <source>
        <dbReference type="ARBA" id="ARBA00022989"/>
    </source>
</evidence>
<keyword evidence="2" id="KW-0813">Transport</keyword>
<feature type="transmembrane region" description="Helical" evidence="8">
    <location>
        <begin position="360"/>
        <end position="379"/>
    </location>
</feature>
<comment type="caution">
    <text evidence="10">The sequence shown here is derived from an EMBL/GenBank/DDBJ whole genome shotgun (WGS) entry which is preliminary data.</text>
</comment>
<dbReference type="InterPro" id="IPR050794">
    <property type="entry name" value="CPA2_transporter"/>
</dbReference>
<evidence type="ECO:0000256" key="8">
    <source>
        <dbReference type="SAM" id="Phobius"/>
    </source>
</evidence>
<feature type="transmembrane region" description="Helical" evidence="8">
    <location>
        <begin position="297"/>
        <end position="318"/>
    </location>
</feature>
<feature type="transmembrane region" description="Helical" evidence="8">
    <location>
        <begin position="385"/>
        <end position="406"/>
    </location>
</feature>
<feature type="transmembrane region" description="Helical" evidence="8">
    <location>
        <begin position="198"/>
        <end position="223"/>
    </location>
</feature>
<feature type="domain" description="Cation/H+ exchanger transmembrane" evidence="9">
    <location>
        <begin position="86"/>
        <end position="467"/>
    </location>
</feature>
<evidence type="ECO:0000313" key="11">
    <source>
        <dbReference type="Proteomes" id="UP000624709"/>
    </source>
</evidence>
<dbReference type="InterPro" id="IPR038770">
    <property type="entry name" value="Na+/solute_symporter_sf"/>
</dbReference>
<keyword evidence="11" id="KW-1185">Reference proteome</keyword>
<evidence type="ECO:0000256" key="1">
    <source>
        <dbReference type="ARBA" id="ARBA00004141"/>
    </source>
</evidence>
<comment type="subcellular location">
    <subcellularLocation>
        <location evidence="1">Membrane</location>
        <topology evidence="1">Multi-pass membrane protein</topology>
    </subcellularLocation>
</comment>
<dbReference type="EMBL" id="BOMS01000141">
    <property type="protein sequence ID" value="GIE72340.1"/>
    <property type="molecule type" value="Genomic_DNA"/>
</dbReference>
<dbReference type="PANTHER" id="PTHR32468">
    <property type="entry name" value="CATION/H + ANTIPORTER"/>
    <property type="match status" value="1"/>
</dbReference>
<organism evidence="10 11">
    <name type="scientific">Actinoplanes palleronii</name>
    <dbReference type="NCBI Taxonomy" id="113570"/>
    <lineage>
        <taxon>Bacteria</taxon>
        <taxon>Bacillati</taxon>
        <taxon>Actinomycetota</taxon>
        <taxon>Actinomycetes</taxon>
        <taxon>Micromonosporales</taxon>
        <taxon>Micromonosporaceae</taxon>
        <taxon>Actinoplanes</taxon>
    </lineage>
</organism>